<evidence type="ECO:0000256" key="4">
    <source>
        <dbReference type="RuleBase" id="RU003704"/>
    </source>
</evidence>
<dbReference type="Gene3D" id="3.40.1190.20">
    <property type="match status" value="1"/>
</dbReference>
<dbReference type="SUPFAM" id="SSF53613">
    <property type="entry name" value="Ribokinase-like"/>
    <property type="match status" value="1"/>
</dbReference>
<proteinExistence type="inferred from homology"/>
<keyword evidence="3 4" id="KW-0418">Kinase</keyword>
<sequence length="288" mass="28973">MTRLVFLGLATMDAIAVVPRLPGPDERLEALSVVHAGGGIAATASVAAARLGASAAFVGPVADDEEGERILAGLYAEGVDVSGVLRVPAGQGGSSVILVDQTTGSRAIATRPLVPFAIPPGLVAGADWVHVDHHGWPAVVPFLGGPARISVDAGNPIPDLVLDQVDLYVPTLAALRLRYPAATAPGELVELALADGARCVVATDGEHGSYGSATPGELVVAPGIAVDVRSTLGAGDVFHGALLVAISRGDSLADGMRFANAAAALSCRAVDGRSAIPTAAELAVWLSR</sequence>
<name>A0ABV7YDX6_9ACTN</name>
<dbReference type="InterPro" id="IPR002173">
    <property type="entry name" value="Carboh/pur_kinase_PfkB_CS"/>
</dbReference>
<evidence type="ECO:0000313" key="7">
    <source>
        <dbReference type="Proteomes" id="UP001595699"/>
    </source>
</evidence>
<dbReference type="EMBL" id="JBHRZH010000019">
    <property type="protein sequence ID" value="MFC3763541.1"/>
    <property type="molecule type" value="Genomic_DNA"/>
</dbReference>
<keyword evidence="2 4" id="KW-0808">Transferase</keyword>
<dbReference type="InterPro" id="IPR052562">
    <property type="entry name" value="Ketohexokinase-related"/>
</dbReference>
<dbReference type="PRINTS" id="PR00990">
    <property type="entry name" value="RIBOKINASE"/>
</dbReference>
<dbReference type="Proteomes" id="UP001595699">
    <property type="component" value="Unassembled WGS sequence"/>
</dbReference>
<comment type="caution">
    <text evidence="6">The sequence shown here is derived from an EMBL/GenBank/DDBJ whole genome shotgun (WGS) entry which is preliminary data.</text>
</comment>
<accession>A0ABV7YDX6</accession>
<dbReference type="PROSITE" id="PS00584">
    <property type="entry name" value="PFKB_KINASES_2"/>
    <property type="match status" value="1"/>
</dbReference>
<comment type="similarity">
    <text evidence="1 4">Belongs to the carbohydrate kinase PfkB family.</text>
</comment>
<reference evidence="7" key="1">
    <citation type="journal article" date="2019" name="Int. J. Syst. Evol. Microbiol.">
        <title>The Global Catalogue of Microorganisms (GCM) 10K type strain sequencing project: providing services to taxonomists for standard genome sequencing and annotation.</title>
        <authorList>
            <consortium name="The Broad Institute Genomics Platform"/>
            <consortium name="The Broad Institute Genome Sequencing Center for Infectious Disease"/>
            <person name="Wu L."/>
            <person name="Ma J."/>
        </authorList>
    </citation>
    <scope>NUCLEOTIDE SEQUENCE [LARGE SCALE GENOMIC DNA]</scope>
    <source>
        <strain evidence="7">CGMCC 4.7241</strain>
    </source>
</reference>
<evidence type="ECO:0000259" key="5">
    <source>
        <dbReference type="Pfam" id="PF00294"/>
    </source>
</evidence>
<dbReference type="InterPro" id="IPR029056">
    <property type="entry name" value="Ribokinase-like"/>
</dbReference>
<dbReference type="Pfam" id="PF00294">
    <property type="entry name" value="PfkB"/>
    <property type="match status" value="2"/>
</dbReference>
<organism evidence="6 7">
    <name type="scientific">Tenggerimyces flavus</name>
    <dbReference type="NCBI Taxonomy" id="1708749"/>
    <lineage>
        <taxon>Bacteria</taxon>
        <taxon>Bacillati</taxon>
        <taxon>Actinomycetota</taxon>
        <taxon>Actinomycetes</taxon>
        <taxon>Propionibacteriales</taxon>
        <taxon>Nocardioidaceae</taxon>
        <taxon>Tenggerimyces</taxon>
    </lineage>
</organism>
<dbReference type="RefSeq" id="WP_205115588.1">
    <property type="nucleotide sequence ID" value="NZ_JAFBCM010000001.1"/>
</dbReference>
<dbReference type="InterPro" id="IPR011611">
    <property type="entry name" value="PfkB_dom"/>
</dbReference>
<protein>
    <submittedName>
        <fullName evidence="6">PfkB family carbohydrate kinase</fullName>
    </submittedName>
</protein>
<dbReference type="GO" id="GO:0016301">
    <property type="term" value="F:kinase activity"/>
    <property type="evidence" value="ECO:0007669"/>
    <property type="project" value="UniProtKB-KW"/>
</dbReference>
<gene>
    <name evidence="6" type="ORF">ACFOUW_22065</name>
</gene>
<keyword evidence="7" id="KW-1185">Reference proteome</keyword>
<evidence type="ECO:0000256" key="3">
    <source>
        <dbReference type="ARBA" id="ARBA00022777"/>
    </source>
</evidence>
<evidence type="ECO:0000256" key="1">
    <source>
        <dbReference type="ARBA" id="ARBA00010688"/>
    </source>
</evidence>
<dbReference type="PANTHER" id="PTHR42774">
    <property type="entry name" value="PHOSPHOTRANSFERASE SYSTEM TRANSPORT PROTEIN"/>
    <property type="match status" value="1"/>
</dbReference>
<evidence type="ECO:0000256" key="2">
    <source>
        <dbReference type="ARBA" id="ARBA00022679"/>
    </source>
</evidence>
<feature type="domain" description="Carbohydrate kinase PfkB" evidence="5">
    <location>
        <begin position="162"/>
        <end position="278"/>
    </location>
</feature>
<dbReference type="InterPro" id="IPR002139">
    <property type="entry name" value="Ribo/fructo_kinase"/>
</dbReference>
<evidence type="ECO:0000313" key="6">
    <source>
        <dbReference type="EMBL" id="MFC3763541.1"/>
    </source>
</evidence>
<feature type="domain" description="Carbohydrate kinase PfkB" evidence="5">
    <location>
        <begin position="1"/>
        <end position="109"/>
    </location>
</feature>
<dbReference type="PANTHER" id="PTHR42774:SF3">
    <property type="entry name" value="KETOHEXOKINASE"/>
    <property type="match status" value="1"/>
</dbReference>